<keyword evidence="3" id="KW-1185">Reference proteome</keyword>
<accession>A0A9X4JWL4</accession>
<evidence type="ECO:0000313" key="2">
    <source>
        <dbReference type="EMBL" id="MDF9409612.1"/>
    </source>
</evidence>
<feature type="domain" description="DNA mimic protein DMP19 C-terminal" evidence="1">
    <location>
        <begin position="24"/>
        <end position="143"/>
    </location>
</feature>
<evidence type="ECO:0000259" key="1">
    <source>
        <dbReference type="Pfam" id="PF14300"/>
    </source>
</evidence>
<dbReference type="InterPro" id="IPR025402">
    <property type="entry name" value="DMP19_C"/>
</dbReference>
<comment type="caution">
    <text evidence="2">The sequence shown here is derived from an EMBL/GenBank/DDBJ whole genome shotgun (WGS) entry which is preliminary data.</text>
</comment>
<name>A0A9X4JWL4_9FIRM</name>
<proteinExistence type="predicted"/>
<dbReference type="RefSeq" id="WP_277445104.1">
    <property type="nucleotide sequence ID" value="NZ_JAKOAV010000036.1"/>
</dbReference>
<dbReference type="Proteomes" id="UP001154312">
    <property type="component" value="Unassembled WGS sequence"/>
</dbReference>
<evidence type="ECO:0000313" key="3">
    <source>
        <dbReference type="Proteomes" id="UP001154312"/>
    </source>
</evidence>
<sequence length="152" mass="17936">MGVYRADDPTNPGKDFTVKSKVYEQLTLGQRALLMFWVLYGHAHSTAEFYWFVSYYISELKVWPEIKSGIQYFGDDAMYRIYKEIEGVVKARNQEIRGKRRKDTVIDLDDNSELFATVDRLYKLYPKIAPETIKRISTYIRNNPDEFVLLED</sequence>
<reference evidence="2" key="1">
    <citation type="submission" date="2022-02" db="EMBL/GenBank/DDBJ databases">
        <authorList>
            <person name="Leng L."/>
        </authorList>
    </citation>
    <scope>NUCLEOTIDE SEQUENCE</scope>
    <source>
        <strain evidence="2">JI</strain>
    </source>
</reference>
<dbReference type="Gene3D" id="1.20.1420.60">
    <property type="match status" value="1"/>
</dbReference>
<organism evidence="2 3">
    <name type="scientific">Pelotomaculum isophthalicicum JI</name>
    <dbReference type="NCBI Taxonomy" id="947010"/>
    <lineage>
        <taxon>Bacteria</taxon>
        <taxon>Bacillati</taxon>
        <taxon>Bacillota</taxon>
        <taxon>Clostridia</taxon>
        <taxon>Eubacteriales</taxon>
        <taxon>Desulfotomaculaceae</taxon>
        <taxon>Pelotomaculum</taxon>
    </lineage>
</organism>
<gene>
    <name evidence="2" type="ORF">L7E55_14845</name>
</gene>
<dbReference type="AlphaFoldDB" id="A0A9X4JWL4"/>
<dbReference type="EMBL" id="JAKOAV010000036">
    <property type="protein sequence ID" value="MDF9409612.1"/>
    <property type="molecule type" value="Genomic_DNA"/>
</dbReference>
<protein>
    <recommendedName>
        <fullName evidence="1">DNA mimic protein DMP19 C-terminal domain-containing protein</fullName>
    </recommendedName>
</protein>
<dbReference type="Pfam" id="PF14300">
    <property type="entry name" value="DMP19"/>
    <property type="match status" value="1"/>
</dbReference>